<protein>
    <submittedName>
        <fullName evidence="4">Uncharacterized conserved protein</fullName>
    </submittedName>
</protein>
<dbReference type="SUPFAM" id="SSF101756">
    <property type="entry name" value="Hypothetical protein YgiW"/>
    <property type="match status" value="1"/>
</dbReference>
<dbReference type="PANTHER" id="PTHR36571">
    <property type="entry name" value="PROTEIN YGIW"/>
    <property type="match status" value="1"/>
</dbReference>
<evidence type="ECO:0000313" key="4">
    <source>
        <dbReference type="EMBL" id="VTU07280.1"/>
    </source>
</evidence>
<proteinExistence type="predicted"/>
<evidence type="ECO:0000256" key="3">
    <source>
        <dbReference type="SAM" id="SignalP"/>
    </source>
</evidence>
<name>A0ABY6TIQ2_9PAST</name>
<keyword evidence="1 3" id="KW-0732">Signal</keyword>
<dbReference type="Proteomes" id="UP000308167">
    <property type="component" value="Unassembled WGS sequence"/>
</dbReference>
<gene>
    <name evidence="4" type="primary">ygiW</name>
    <name evidence="4" type="ORF">SAMEA1410922_00830</name>
</gene>
<accession>A0ABY6TIQ2</accession>
<dbReference type="InterPro" id="IPR005220">
    <property type="entry name" value="CarO-like"/>
</dbReference>
<dbReference type="RefSeq" id="WP_135709665.1">
    <property type="nucleotide sequence ID" value="NZ_CABFKI010000004.1"/>
</dbReference>
<dbReference type="NCBIfam" id="NF033674">
    <property type="entry name" value="stress_OB_fold"/>
    <property type="match status" value="1"/>
</dbReference>
<dbReference type="EMBL" id="CABFKI010000004">
    <property type="protein sequence ID" value="VTU07280.1"/>
    <property type="molecule type" value="Genomic_DNA"/>
</dbReference>
<organism evidence="4 5">
    <name type="scientific">Actinobacillus porcinus</name>
    <dbReference type="NCBI Taxonomy" id="51048"/>
    <lineage>
        <taxon>Bacteria</taxon>
        <taxon>Pseudomonadati</taxon>
        <taxon>Pseudomonadota</taxon>
        <taxon>Gammaproteobacteria</taxon>
        <taxon>Pasteurellales</taxon>
        <taxon>Pasteurellaceae</taxon>
        <taxon>Actinobacillus</taxon>
    </lineage>
</organism>
<feature type="signal peptide" evidence="3">
    <location>
        <begin position="1"/>
        <end position="23"/>
    </location>
</feature>
<comment type="caution">
    <text evidence="4">The sequence shown here is derived from an EMBL/GenBank/DDBJ whole genome shotgun (WGS) entry which is preliminary data.</text>
</comment>
<keyword evidence="5" id="KW-1185">Reference proteome</keyword>
<reference evidence="4 5" key="1">
    <citation type="submission" date="2019-05" db="EMBL/GenBank/DDBJ databases">
        <authorList>
            <consortium name="Pathogen Informatics"/>
        </authorList>
    </citation>
    <scope>NUCLEOTIDE SEQUENCE [LARGE SCALE GENOMIC DNA]</scope>
    <source>
        <strain evidence="4 5">NM319</strain>
    </source>
</reference>
<dbReference type="Pfam" id="PF04076">
    <property type="entry name" value="BOF"/>
    <property type="match status" value="1"/>
</dbReference>
<dbReference type="PANTHER" id="PTHR36571:SF1">
    <property type="entry name" value="PROTEIN YGIW"/>
    <property type="match status" value="1"/>
</dbReference>
<dbReference type="InterPro" id="IPR036700">
    <property type="entry name" value="BOBF_sf"/>
</dbReference>
<feature type="chain" id="PRO_5045386654" evidence="3">
    <location>
        <begin position="24"/>
        <end position="185"/>
    </location>
</feature>
<evidence type="ECO:0000256" key="1">
    <source>
        <dbReference type="ARBA" id="ARBA00022729"/>
    </source>
</evidence>
<feature type="region of interest" description="Disordered" evidence="2">
    <location>
        <begin position="49"/>
        <end position="74"/>
    </location>
</feature>
<dbReference type="GeneID" id="86155229"/>
<dbReference type="Gene3D" id="2.40.50.200">
    <property type="entry name" value="Bacterial OB-fold"/>
    <property type="match status" value="1"/>
</dbReference>
<evidence type="ECO:0000256" key="2">
    <source>
        <dbReference type="SAM" id="MobiDB-lite"/>
    </source>
</evidence>
<evidence type="ECO:0000313" key="5">
    <source>
        <dbReference type="Proteomes" id="UP000308167"/>
    </source>
</evidence>
<sequence length="185" mass="20508">MKKVSLATLIAIATIGTTFAVNAETKPETFGGDVHCRKEAACMDLKQDSAGEKRFSRHREHQAGKGNSQGMHFHHRSSHSGWKGFVTAKDATKVADADKWQDDQLIVLEGHIVKQVGKKDFVFKDASGEITLEIRPRAWHGTVSPEDKVRIIADVEKSWGKTEVEAFDVEKIVKLDEVKSVAKAE</sequence>